<dbReference type="Proteomes" id="UP001431199">
    <property type="component" value="Unassembled WGS sequence"/>
</dbReference>
<gene>
    <name evidence="11" type="primary">polC</name>
    <name evidence="15" type="ORF">N5B56_02255</name>
</gene>
<dbReference type="Gene3D" id="3.20.20.140">
    <property type="entry name" value="Metal-dependent hydrolases"/>
    <property type="match status" value="2"/>
</dbReference>
<dbReference type="SMART" id="SM00479">
    <property type="entry name" value="EXOIII"/>
    <property type="match status" value="1"/>
</dbReference>
<dbReference type="Gene3D" id="3.30.420.10">
    <property type="entry name" value="Ribonuclease H-like superfamily/Ribonuclease H"/>
    <property type="match status" value="1"/>
</dbReference>
<feature type="region of interest" description="Disordered" evidence="12">
    <location>
        <begin position="187"/>
        <end position="220"/>
    </location>
</feature>
<evidence type="ECO:0000256" key="3">
    <source>
        <dbReference type="ARBA" id="ARBA00022679"/>
    </source>
</evidence>
<dbReference type="InterPro" id="IPR006054">
    <property type="entry name" value="DnaQ"/>
</dbReference>
<dbReference type="InterPro" id="IPR028112">
    <property type="entry name" value="DNA_PolC-type_N_I"/>
</dbReference>
<dbReference type="Gene3D" id="3.30.1900.20">
    <property type="match status" value="2"/>
</dbReference>
<keyword evidence="6 11" id="KW-0540">Nuclease</keyword>
<dbReference type="Gene3D" id="1.10.150.870">
    <property type="match status" value="1"/>
</dbReference>
<keyword evidence="8 11" id="KW-0269">Exonuclease</keyword>
<dbReference type="Gene3D" id="6.10.140.1510">
    <property type="match status" value="1"/>
</dbReference>
<dbReference type="InterPro" id="IPR003141">
    <property type="entry name" value="Pol/His_phosphatase_N"/>
</dbReference>
<dbReference type="EC" id="2.7.7.7" evidence="11"/>
<dbReference type="PANTHER" id="PTHR32294">
    <property type="entry name" value="DNA POLYMERASE III SUBUNIT ALPHA"/>
    <property type="match status" value="1"/>
</dbReference>
<evidence type="ECO:0000256" key="5">
    <source>
        <dbReference type="ARBA" id="ARBA00022705"/>
    </source>
</evidence>
<feature type="compositionally biased region" description="Basic and acidic residues" evidence="12">
    <location>
        <begin position="196"/>
        <end position="220"/>
    </location>
</feature>
<evidence type="ECO:0000259" key="13">
    <source>
        <dbReference type="SMART" id="SM00479"/>
    </source>
</evidence>
<dbReference type="InterPro" id="IPR029460">
    <property type="entry name" value="DNAPol_HHH"/>
</dbReference>
<dbReference type="InterPro" id="IPR011708">
    <property type="entry name" value="DNA_pol3_alpha_NTPase_dom"/>
</dbReference>
<feature type="domain" description="Polymerase/histidinol phosphatase N-terminal" evidence="14">
    <location>
        <begin position="348"/>
        <end position="426"/>
    </location>
</feature>
<evidence type="ECO:0000259" key="14">
    <source>
        <dbReference type="SMART" id="SM00481"/>
    </source>
</evidence>
<accession>A0ABT2LX95</accession>
<dbReference type="InterPro" id="IPR013520">
    <property type="entry name" value="Ribonucl_H"/>
</dbReference>
<comment type="caution">
    <text evidence="15">The sequence shown here is derived from an EMBL/GenBank/DDBJ whole genome shotgun (WGS) entry which is preliminary data.</text>
</comment>
<dbReference type="NCBIfam" id="TIGR01405">
    <property type="entry name" value="polC_Gram_pos"/>
    <property type="match status" value="1"/>
</dbReference>
<keyword evidence="9 11" id="KW-0239">DNA-directed DNA polymerase</keyword>
<dbReference type="GO" id="GO:0003887">
    <property type="term" value="F:DNA-directed DNA polymerase activity"/>
    <property type="evidence" value="ECO:0007669"/>
    <property type="project" value="UniProtKB-EC"/>
</dbReference>
<dbReference type="Gene3D" id="1.10.150.700">
    <property type="entry name" value="PolC, middle finger domain"/>
    <property type="match status" value="1"/>
</dbReference>
<dbReference type="EMBL" id="JAODBU010000002">
    <property type="protein sequence ID" value="MCT7397911.1"/>
    <property type="molecule type" value="Genomic_DNA"/>
</dbReference>
<keyword evidence="4 11" id="KW-0548">Nucleotidyltransferase</keyword>
<dbReference type="InterPro" id="IPR006308">
    <property type="entry name" value="Pol_III_a_PolC-type_gram_pos"/>
</dbReference>
<evidence type="ECO:0000256" key="10">
    <source>
        <dbReference type="ARBA" id="ARBA00049244"/>
    </source>
</evidence>
<evidence type="ECO:0000256" key="7">
    <source>
        <dbReference type="ARBA" id="ARBA00022801"/>
    </source>
</evidence>
<keyword evidence="2 11" id="KW-0963">Cytoplasm</keyword>
<dbReference type="Pfam" id="PF17657">
    <property type="entry name" value="DNA_pol3_finger"/>
    <property type="match status" value="1"/>
</dbReference>
<dbReference type="SUPFAM" id="SSF53098">
    <property type="entry name" value="Ribonuclease H-like"/>
    <property type="match status" value="1"/>
</dbReference>
<evidence type="ECO:0000256" key="6">
    <source>
        <dbReference type="ARBA" id="ARBA00022722"/>
    </source>
</evidence>
<dbReference type="Pfam" id="PF00929">
    <property type="entry name" value="RNase_T"/>
    <property type="match status" value="1"/>
</dbReference>
<dbReference type="HAMAP" id="MF_00356">
    <property type="entry name" value="DNApol_PolC"/>
    <property type="match status" value="1"/>
</dbReference>
<dbReference type="RefSeq" id="WP_147585644.1">
    <property type="nucleotide sequence ID" value="NZ_JAODBU010000002.1"/>
</dbReference>
<dbReference type="InterPro" id="IPR004013">
    <property type="entry name" value="PHP_dom"/>
</dbReference>
<dbReference type="InterPro" id="IPR036397">
    <property type="entry name" value="RNaseH_sf"/>
</dbReference>
<dbReference type="SMART" id="SM00481">
    <property type="entry name" value="POLIIIAc"/>
    <property type="match status" value="1"/>
</dbReference>
<feature type="domain" description="Exonuclease" evidence="13">
    <location>
        <begin position="443"/>
        <end position="608"/>
    </location>
</feature>
<sequence length="1475" mass="167819">MERKTFFEVFPDVKLNSELTEIFEQVEVTRITANRDRTKLRIYIESSRLINKPAILSVENELCRQLKMGKKISVQIMEHYSLSQQYTPKNLFDIYKDSIYTELSQKSALIATMYKKAQFQFLSDSALEMELETHLMTEERMNVIKNTIENIYNIRFNIPLKVVIKKVEAQKDKFKEQKEKKLRNEVEILMSRNKSNKPEKQEEKAQETPERPKIVKSTRSDNPDVVYGRDFEFDEETKIAELFDDSGEVVIKGQIFNMDERETRKGKIIVSLSVTDFTDSVMVKLFLDNTEVLADFKSRVGKGKFVRIKGRAAYDPYDKEVNVGHIFGMKLISNFVEIRHDTAVDKRIELHCHTKMSDMDGVSDVRKIVRRAYDWGHKAIAITDHGVVQGFPDAWHEYCDIKSMCKKQGKEFDFKVIYGVEAYLVDDLKDMITNPRGQSLKDRYVVFDIETTGFIPSLDKIIEIGAVKVENGQIVDRFSTFVNPKVPIPFRIEKLTGINDNMVIHAPEIEEVLPKFLEFCEGAIMVAHNADFDMSFISANAKRLGLPCDFTVVDTLLMARFLIIGLGRYKLDNVAKALGVSLENHHRAVDDAECTAHIFLRMCDLLEEKDIHDLDKANEAGKMSENAMKKAKAHHAIILVQNNIGRVNLYRLISISHIDTFANGKPRIHKSDYLKYKEGLIIGSACEAGELYQAILHEHSQQEIMRIADFYDYFEVQPLGNNQFMVKTGDPEKDDKRLLNSNEDLININKKIIELGKKLGKLTVATCDVHFLDPEDEMYRRIIQYGNGFKDADEQPPLYLRTTDEMLNEFSYLDSDLAEEIVITNPAKISDMIEDISPIHPDKCPPVLDNSEEELRNSCHARAKEIYGDPVPKVVHDRLEKELDSIIGNGYAVMYIMARRLVLKSNEDGYLVGSRGSVGSSFAATMSGITEVNPLKPHYYCLNCQYSEFDSEEIRSLNGGVGWDLPDKKCPRCGAPLHKDGIDTPFETFLGFNGDKEPDIDLNFSGEYQANAHAYTEVMFGKGHTFRAGTITGVADKTAFGYVKNYFEEHDIHKRYVEIDRIARGCTGIRKSTGQHPGGIVIVPRDKEIYEFTPIQKPANDMTTDTLTTHFEYHAIDANLLKLDILGHDDPTMIRRLEKLTGTNAVEIPFDDPKLMSLFESPEALGVTSEQIRGCPIGTLGLPEMGTDFVIQMYVDAKPKTIADLIRCSGLSHGTDVWVGNAQELIAQGKCTISTAICTRDDIMTYLIDKGIDPGISFKIMEAVRKGKGLTPENEQIMIDNGVPDWYIWSCKKIKYMFPKAHAAAYVMMALRVAYYKVYYPQAYYAAYFAIRAKAFNYELMCQGKERCEYYLDNLMRKKENNETSKKDEDTIGDLKVVQEMYARGYEFEPIDLYRAKAKEFQVIDGKVMPSFSAIEGMGDKAAEMLEAAAKDGKFLSKDDLRERAKVSKTVVETMSDLGLLDGMPEGNQLSIFDL</sequence>
<comment type="function">
    <text evidence="1 11">Required for replicative DNA synthesis. This DNA polymerase also exhibits 3' to 5' exonuclease activity.</text>
</comment>
<evidence type="ECO:0000256" key="9">
    <source>
        <dbReference type="ARBA" id="ARBA00022932"/>
    </source>
</evidence>
<dbReference type="InterPro" id="IPR012340">
    <property type="entry name" value="NA-bd_OB-fold"/>
</dbReference>
<dbReference type="PANTHER" id="PTHR32294:SF5">
    <property type="entry name" value="DNA POLYMERASE III POLC-TYPE"/>
    <property type="match status" value="1"/>
</dbReference>
<comment type="similarity">
    <text evidence="11">Belongs to the DNA polymerase type-C family. PolC subfamily.</text>
</comment>
<protein>
    <recommendedName>
        <fullName evidence="11">DNA polymerase III PolC-type</fullName>
        <shortName evidence="11">PolIII</shortName>
        <ecNumber evidence="11">2.7.7.7</ecNumber>
    </recommendedName>
</protein>
<dbReference type="CDD" id="cd04484">
    <property type="entry name" value="polC_OBF"/>
    <property type="match status" value="1"/>
</dbReference>
<keyword evidence="7 11" id="KW-0378">Hydrolase</keyword>
<dbReference type="InterPro" id="IPR044923">
    <property type="entry name" value="PolC_middle_finger_sf"/>
</dbReference>
<dbReference type="Pfam" id="PF02811">
    <property type="entry name" value="PHP"/>
    <property type="match status" value="1"/>
</dbReference>
<evidence type="ECO:0000313" key="15">
    <source>
        <dbReference type="EMBL" id="MCT7397911.1"/>
    </source>
</evidence>
<dbReference type="Pfam" id="PF07733">
    <property type="entry name" value="DNA_pol3_alpha"/>
    <property type="match status" value="1"/>
</dbReference>
<evidence type="ECO:0000256" key="11">
    <source>
        <dbReference type="HAMAP-Rule" id="MF_00356"/>
    </source>
</evidence>
<evidence type="ECO:0000256" key="2">
    <source>
        <dbReference type="ARBA" id="ARBA00022490"/>
    </source>
</evidence>
<dbReference type="NCBIfam" id="NF001688">
    <property type="entry name" value="PRK00448.1"/>
    <property type="match status" value="1"/>
</dbReference>
<evidence type="ECO:0000256" key="8">
    <source>
        <dbReference type="ARBA" id="ARBA00022839"/>
    </source>
</evidence>
<organism evidence="15 16">
    <name type="scientific">Eubacterium album</name>
    <dbReference type="NCBI Taxonomy" id="2978477"/>
    <lineage>
        <taxon>Bacteria</taxon>
        <taxon>Bacillati</taxon>
        <taxon>Bacillota</taxon>
        <taxon>Clostridia</taxon>
        <taxon>Eubacteriales</taxon>
        <taxon>Eubacteriaceae</taxon>
        <taxon>Eubacterium</taxon>
    </lineage>
</organism>
<dbReference type="InterPro" id="IPR012337">
    <property type="entry name" value="RNaseH-like_sf"/>
</dbReference>
<comment type="catalytic activity">
    <reaction evidence="10 11">
        <text>DNA(n) + a 2'-deoxyribonucleoside 5'-triphosphate = DNA(n+1) + diphosphate</text>
        <dbReference type="Rhea" id="RHEA:22508"/>
        <dbReference type="Rhea" id="RHEA-COMP:17339"/>
        <dbReference type="Rhea" id="RHEA-COMP:17340"/>
        <dbReference type="ChEBI" id="CHEBI:33019"/>
        <dbReference type="ChEBI" id="CHEBI:61560"/>
        <dbReference type="ChEBI" id="CHEBI:173112"/>
        <dbReference type="EC" id="2.7.7.7"/>
    </reaction>
</comment>
<reference evidence="15" key="1">
    <citation type="submission" date="2022-09" db="EMBL/GenBank/DDBJ databases">
        <title>Eubacterium sp. LFL-14 isolated from human feces.</title>
        <authorList>
            <person name="Liu F."/>
        </authorList>
    </citation>
    <scope>NUCLEOTIDE SEQUENCE</scope>
    <source>
        <strain evidence="15">LFL-14</strain>
    </source>
</reference>
<proteinExistence type="inferred from homology"/>
<comment type="subcellular location">
    <subcellularLocation>
        <location evidence="11">Cytoplasm</location>
    </subcellularLocation>
</comment>
<dbReference type="CDD" id="cd07435">
    <property type="entry name" value="PHP_PolIIIA_POLC"/>
    <property type="match status" value="1"/>
</dbReference>
<evidence type="ECO:0000256" key="1">
    <source>
        <dbReference type="ARBA" id="ARBA00003452"/>
    </source>
</evidence>
<evidence type="ECO:0000256" key="12">
    <source>
        <dbReference type="SAM" id="MobiDB-lite"/>
    </source>
</evidence>
<keyword evidence="3 11" id="KW-0808">Transferase</keyword>
<keyword evidence="16" id="KW-1185">Reference proteome</keyword>
<evidence type="ECO:0000313" key="16">
    <source>
        <dbReference type="Proteomes" id="UP001431199"/>
    </source>
</evidence>
<name>A0ABT2LX95_9FIRM</name>
<dbReference type="Pfam" id="PF14480">
    <property type="entry name" value="DNA_pol3_a_NI"/>
    <property type="match status" value="1"/>
</dbReference>
<keyword evidence="5 11" id="KW-0235">DNA replication</keyword>
<dbReference type="InterPro" id="IPR040982">
    <property type="entry name" value="DNA_pol3_finger"/>
</dbReference>
<dbReference type="NCBIfam" id="TIGR00573">
    <property type="entry name" value="dnaq"/>
    <property type="match status" value="1"/>
</dbReference>
<evidence type="ECO:0000256" key="4">
    <source>
        <dbReference type="ARBA" id="ARBA00022695"/>
    </source>
</evidence>
<dbReference type="Pfam" id="PF14579">
    <property type="entry name" value="HHH_6"/>
    <property type="match status" value="1"/>
</dbReference>
<dbReference type="InterPro" id="IPR004805">
    <property type="entry name" value="DnaE2/DnaE/PolC"/>
</dbReference>
<dbReference type="Gene3D" id="2.40.50.140">
    <property type="entry name" value="Nucleic acid-binding proteins"/>
    <property type="match status" value="1"/>
</dbReference>